<dbReference type="Proteomes" id="UP000000305">
    <property type="component" value="Unassembled WGS sequence"/>
</dbReference>
<protein>
    <submittedName>
        <fullName evidence="1">Uncharacterized protein</fullName>
    </submittedName>
</protein>
<dbReference type="KEGG" id="dpx:DAPPUDRAFT_111681"/>
<dbReference type="HOGENOM" id="CLU_1769964_0_0_1"/>
<keyword evidence="2" id="KW-1185">Reference proteome</keyword>
<dbReference type="InParanoid" id="E9H9Z1"/>
<accession>E9H9Z1</accession>
<dbReference type="EMBL" id="GL732609">
    <property type="protein sequence ID" value="EFX71487.1"/>
    <property type="molecule type" value="Genomic_DNA"/>
</dbReference>
<organism evidence="1 2">
    <name type="scientific">Daphnia pulex</name>
    <name type="common">Water flea</name>
    <dbReference type="NCBI Taxonomy" id="6669"/>
    <lineage>
        <taxon>Eukaryota</taxon>
        <taxon>Metazoa</taxon>
        <taxon>Ecdysozoa</taxon>
        <taxon>Arthropoda</taxon>
        <taxon>Crustacea</taxon>
        <taxon>Branchiopoda</taxon>
        <taxon>Diplostraca</taxon>
        <taxon>Cladocera</taxon>
        <taxon>Anomopoda</taxon>
        <taxon>Daphniidae</taxon>
        <taxon>Daphnia</taxon>
    </lineage>
</organism>
<proteinExistence type="predicted"/>
<dbReference type="AlphaFoldDB" id="E9H9Z1"/>
<evidence type="ECO:0000313" key="1">
    <source>
        <dbReference type="EMBL" id="EFX71487.1"/>
    </source>
</evidence>
<sequence>MTTNRLASKRLAGDPRENHQLMELMSTKRTEQQWFTAPSGQILENIAQPPRMYRLSAVLMATVQSEAVELMVRCRKRIENRRSRDHSNANSPIREQTLMPLMDLFRVTKTKTTRMKRSIQTNMGGLETLLLETHDVARHHHHATEYE</sequence>
<name>E9H9Z1_DAPPU</name>
<gene>
    <name evidence="1" type="ORF">DAPPUDRAFT_111681</name>
</gene>
<reference evidence="1 2" key="1">
    <citation type="journal article" date="2011" name="Science">
        <title>The ecoresponsive genome of Daphnia pulex.</title>
        <authorList>
            <person name="Colbourne J.K."/>
            <person name="Pfrender M.E."/>
            <person name="Gilbert D."/>
            <person name="Thomas W.K."/>
            <person name="Tucker A."/>
            <person name="Oakley T.H."/>
            <person name="Tokishita S."/>
            <person name="Aerts A."/>
            <person name="Arnold G.J."/>
            <person name="Basu M.K."/>
            <person name="Bauer D.J."/>
            <person name="Caceres C.E."/>
            <person name="Carmel L."/>
            <person name="Casola C."/>
            <person name="Choi J.H."/>
            <person name="Detter J.C."/>
            <person name="Dong Q."/>
            <person name="Dusheyko S."/>
            <person name="Eads B.D."/>
            <person name="Frohlich T."/>
            <person name="Geiler-Samerotte K.A."/>
            <person name="Gerlach D."/>
            <person name="Hatcher P."/>
            <person name="Jogdeo S."/>
            <person name="Krijgsveld J."/>
            <person name="Kriventseva E.V."/>
            <person name="Kultz D."/>
            <person name="Laforsch C."/>
            <person name="Lindquist E."/>
            <person name="Lopez J."/>
            <person name="Manak J.R."/>
            <person name="Muller J."/>
            <person name="Pangilinan J."/>
            <person name="Patwardhan R.P."/>
            <person name="Pitluck S."/>
            <person name="Pritham E.J."/>
            <person name="Rechtsteiner A."/>
            <person name="Rho M."/>
            <person name="Rogozin I.B."/>
            <person name="Sakarya O."/>
            <person name="Salamov A."/>
            <person name="Schaack S."/>
            <person name="Shapiro H."/>
            <person name="Shiga Y."/>
            <person name="Skalitzky C."/>
            <person name="Smith Z."/>
            <person name="Souvorov A."/>
            <person name="Sung W."/>
            <person name="Tang Z."/>
            <person name="Tsuchiya D."/>
            <person name="Tu H."/>
            <person name="Vos H."/>
            <person name="Wang M."/>
            <person name="Wolf Y.I."/>
            <person name="Yamagata H."/>
            <person name="Yamada T."/>
            <person name="Ye Y."/>
            <person name="Shaw J.R."/>
            <person name="Andrews J."/>
            <person name="Crease T.J."/>
            <person name="Tang H."/>
            <person name="Lucas S.M."/>
            <person name="Robertson H.M."/>
            <person name="Bork P."/>
            <person name="Koonin E.V."/>
            <person name="Zdobnov E.M."/>
            <person name="Grigoriev I.V."/>
            <person name="Lynch M."/>
            <person name="Boore J.L."/>
        </authorList>
    </citation>
    <scope>NUCLEOTIDE SEQUENCE [LARGE SCALE GENOMIC DNA]</scope>
</reference>
<evidence type="ECO:0000313" key="2">
    <source>
        <dbReference type="Proteomes" id="UP000000305"/>
    </source>
</evidence>